<dbReference type="InterPro" id="IPR036909">
    <property type="entry name" value="Cyt_c-like_dom_sf"/>
</dbReference>
<keyword evidence="2 6" id="KW-0349">Heme</keyword>
<comment type="caution">
    <text evidence="10">The sequence shown here is derived from an EMBL/GenBank/DDBJ whole genome shotgun (WGS) entry which is preliminary data.</text>
</comment>
<feature type="transmembrane region" description="Helical" evidence="8">
    <location>
        <begin position="44"/>
        <end position="66"/>
    </location>
</feature>
<dbReference type="PROSITE" id="PS51007">
    <property type="entry name" value="CYTC"/>
    <property type="match status" value="1"/>
</dbReference>
<keyword evidence="8" id="KW-0812">Transmembrane</keyword>
<feature type="domain" description="Cytochrome c" evidence="9">
    <location>
        <begin position="243"/>
        <end position="320"/>
    </location>
</feature>
<dbReference type="PANTHER" id="PTHR33751:SF1">
    <property type="entry name" value="CBB3-TYPE CYTOCHROME C OXIDASE SUBUNIT FIXP"/>
    <property type="match status" value="1"/>
</dbReference>
<dbReference type="GO" id="GO:0020037">
    <property type="term" value="F:heme binding"/>
    <property type="evidence" value="ECO:0007669"/>
    <property type="project" value="InterPro"/>
</dbReference>
<accession>A0A0E9N5S9</accession>
<dbReference type="OrthoDB" id="9811281at2"/>
<evidence type="ECO:0000256" key="7">
    <source>
        <dbReference type="SAM" id="MobiDB-lite"/>
    </source>
</evidence>
<dbReference type="InterPro" id="IPR009056">
    <property type="entry name" value="Cyt_c-like_dom"/>
</dbReference>
<keyword evidence="8" id="KW-1133">Transmembrane helix</keyword>
<dbReference type="InterPro" id="IPR008168">
    <property type="entry name" value="Cyt_C_IC"/>
</dbReference>
<keyword evidence="4" id="KW-0249">Electron transport</keyword>
<dbReference type="Pfam" id="PF13442">
    <property type="entry name" value="Cytochrome_CBB3"/>
    <property type="match status" value="1"/>
</dbReference>
<sequence length="349" mass="38349">MLSILSRNYKSLSCLLLAGVFPFLTVSAQPPVNEADELMSSPTAIILLILAAILLLVIVLLANLLLRLAQVKANDEEKESAQPRVLWTVAGLSTFAFTTLVSVIFLELIVILALLIQVRLLLKRSVPAHEAAPRKVFSFKKFFEKANSFRPIEEEKDIDMGHEYDGIRELDNRLPPWWLYGFYLTVIVSVIYLWRFHVSHSAPSSEEEYVHSVAVAEAEVKAYLAKKGEAVDENSVTVLTTPGDISAGKDIFIKSCVACHKADGGGSVGPNLTDEFWIHGGNVKSVFKTIRYGINAMPAWQNSYSNKQIAQVASYVKSLKGTNPPGGKEPQGEKEADENESNAGSTANQ</sequence>
<evidence type="ECO:0000313" key="11">
    <source>
        <dbReference type="Proteomes" id="UP000033121"/>
    </source>
</evidence>
<dbReference type="EMBL" id="BBWV01000004">
    <property type="protein sequence ID" value="GAO45174.1"/>
    <property type="molecule type" value="Genomic_DNA"/>
</dbReference>
<evidence type="ECO:0000313" key="10">
    <source>
        <dbReference type="EMBL" id="GAO45174.1"/>
    </source>
</evidence>
<keyword evidence="5 6" id="KW-0408">Iron</keyword>
<protein>
    <submittedName>
        <fullName evidence="10">Cbb3-type cytochrome c oxidase subunit III</fullName>
    </submittedName>
</protein>
<proteinExistence type="predicted"/>
<feature type="transmembrane region" description="Helical" evidence="8">
    <location>
        <begin position="177"/>
        <end position="194"/>
    </location>
</feature>
<dbReference type="Proteomes" id="UP000033121">
    <property type="component" value="Unassembled WGS sequence"/>
</dbReference>
<dbReference type="GO" id="GO:0005506">
    <property type="term" value="F:iron ion binding"/>
    <property type="evidence" value="ECO:0007669"/>
    <property type="project" value="InterPro"/>
</dbReference>
<keyword evidence="11" id="KW-1185">Reference proteome</keyword>
<dbReference type="RefSeq" id="WP_083990392.1">
    <property type="nucleotide sequence ID" value="NZ_BBWV01000004.1"/>
</dbReference>
<evidence type="ECO:0000256" key="6">
    <source>
        <dbReference type="PROSITE-ProRule" id="PRU00433"/>
    </source>
</evidence>
<dbReference type="Pfam" id="PF14715">
    <property type="entry name" value="FixP_N"/>
    <property type="match status" value="1"/>
</dbReference>
<dbReference type="GO" id="GO:0009055">
    <property type="term" value="F:electron transfer activity"/>
    <property type="evidence" value="ECO:0007669"/>
    <property type="project" value="InterPro"/>
</dbReference>
<evidence type="ECO:0000256" key="5">
    <source>
        <dbReference type="ARBA" id="ARBA00023004"/>
    </source>
</evidence>
<dbReference type="STRING" id="1220578.FPE01S_04_04180"/>
<feature type="region of interest" description="Disordered" evidence="7">
    <location>
        <begin position="316"/>
        <end position="349"/>
    </location>
</feature>
<keyword evidence="8" id="KW-0472">Membrane</keyword>
<dbReference type="AlphaFoldDB" id="A0A0E9N5S9"/>
<reference evidence="10 11" key="1">
    <citation type="submission" date="2015-04" db="EMBL/GenBank/DDBJ databases">
        <title>Whole genome shotgun sequence of Flavihumibacter petaseus NBRC 106054.</title>
        <authorList>
            <person name="Miyazawa S."/>
            <person name="Hosoyama A."/>
            <person name="Hashimoto M."/>
            <person name="Noguchi M."/>
            <person name="Tsuchikane K."/>
            <person name="Ohji S."/>
            <person name="Yamazoe A."/>
            <person name="Ichikawa N."/>
            <person name="Kimura A."/>
            <person name="Fujita N."/>
        </authorList>
    </citation>
    <scope>NUCLEOTIDE SEQUENCE [LARGE SCALE GENOMIC DNA]</scope>
    <source>
        <strain evidence="10 11">NBRC 106054</strain>
    </source>
</reference>
<name>A0A0E9N5S9_9BACT</name>
<dbReference type="SUPFAM" id="SSF46626">
    <property type="entry name" value="Cytochrome c"/>
    <property type="match status" value="1"/>
</dbReference>
<dbReference type="InterPro" id="IPR050597">
    <property type="entry name" value="Cytochrome_c_Oxidase_Subunit"/>
</dbReference>
<keyword evidence="1" id="KW-0813">Transport</keyword>
<feature type="transmembrane region" description="Helical" evidence="8">
    <location>
        <begin position="86"/>
        <end position="116"/>
    </location>
</feature>
<dbReference type="InterPro" id="IPR038414">
    <property type="entry name" value="CcoP_N_sf"/>
</dbReference>
<dbReference type="Gene3D" id="6.10.280.130">
    <property type="match status" value="1"/>
</dbReference>
<dbReference type="PANTHER" id="PTHR33751">
    <property type="entry name" value="CBB3-TYPE CYTOCHROME C OXIDASE SUBUNIT FIXP"/>
    <property type="match status" value="1"/>
</dbReference>
<evidence type="ECO:0000256" key="8">
    <source>
        <dbReference type="SAM" id="Phobius"/>
    </source>
</evidence>
<evidence type="ECO:0000256" key="1">
    <source>
        <dbReference type="ARBA" id="ARBA00022448"/>
    </source>
</evidence>
<dbReference type="Gene3D" id="1.10.760.10">
    <property type="entry name" value="Cytochrome c-like domain"/>
    <property type="match status" value="1"/>
</dbReference>
<organism evidence="10 11">
    <name type="scientific">Flavihumibacter petaseus NBRC 106054</name>
    <dbReference type="NCBI Taxonomy" id="1220578"/>
    <lineage>
        <taxon>Bacteria</taxon>
        <taxon>Pseudomonadati</taxon>
        <taxon>Bacteroidota</taxon>
        <taxon>Chitinophagia</taxon>
        <taxon>Chitinophagales</taxon>
        <taxon>Chitinophagaceae</taxon>
        <taxon>Flavihumibacter</taxon>
    </lineage>
</organism>
<dbReference type="InterPro" id="IPR032858">
    <property type="entry name" value="CcoP_N"/>
</dbReference>
<keyword evidence="3 6" id="KW-0479">Metal-binding</keyword>
<dbReference type="PRINTS" id="PR00605">
    <property type="entry name" value="CYTCHROMECIC"/>
</dbReference>
<evidence type="ECO:0000256" key="4">
    <source>
        <dbReference type="ARBA" id="ARBA00022982"/>
    </source>
</evidence>
<gene>
    <name evidence="10" type="ORF">FPE01S_04_04180</name>
</gene>
<evidence type="ECO:0000259" key="9">
    <source>
        <dbReference type="PROSITE" id="PS51007"/>
    </source>
</evidence>
<evidence type="ECO:0000256" key="3">
    <source>
        <dbReference type="ARBA" id="ARBA00022723"/>
    </source>
</evidence>
<evidence type="ECO:0000256" key="2">
    <source>
        <dbReference type="ARBA" id="ARBA00022617"/>
    </source>
</evidence>